<proteinExistence type="predicted"/>
<accession>A0A329MN88</accession>
<dbReference type="EMBL" id="QMFB01000005">
    <property type="protein sequence ID" value="RAV21335.1"/>
    <property type="molecule type" value="Genomic_DNA"/>
</dbReference>
<dbReference type="AlphaFoldDB" id="A0A329MN88"/>
<organism evidence="1 2">
    <name type="scientific">Paenibacillus contaminans</name>
    <dbReference type="NCBI Taxonomy" id="450362"/>
    <lineage>
        <taxon>Bacteria</taxon>
        <taxon>Bacillati</taxon>
        <taxon>Bacillota</taxon>
        <taxon>Bacilli</taxon>
        <taxon>Bacillales</taxon>
        <taxon>Paenibacillaceae</taxon>
        <taxon>Paenibacillus</taxon>
    </lineage>
</organism>
<evidence type="ECO:0000313" key="2">
    <source>
        <dbReference type="Proteomes" id="UP000250369"/>
    </source>
</evidence>
<gene>
    <name evidence="1" type="ORF">DQG23_11820</name>
</gene>
<protein>
    <submittedName>
        <fullName evidence="1">Uncharacterized protein</fullName>
    </submittedName>
</protein>
<name>A0A329MN88_9BACL</name>
<comment type="caution">
    <text evidence="1">The sequence shown here is derived from an EMBL/GenBank/DDBJ whole genome shotgun (WGS) entry which is preliminary data.</text>
</comment>
<keyword evidence="2" id="KW-1185">Reference proteome</keyword>
<dbReference type="Proteomes" id="UP000250369">
    <property type="component" value="Unassembled WGS sequence"/>
</dbReference>
<evidence type="ECO:0000313" key="1">
    <source>
        <dbReference type="EMBL" id="RAV21335.1"/>
    </source>
</evidence>
<sequence length="75" mass="8187">MPAYSGYFARHTDGSLLQAGEIGLQRKRNLDSLLQAGKFGLQRTEGTKCQLVSCIHLFSIGRSIAIEFGNKQSTA</sequence>
<reference evidence="1 2" key="1">
    <citation type="journal article" date="2009" name="Int. J. Syst. Evol. Microbiol.">
        <title>Paenibacillus contaminans sp. nov., isolated from a contaminated laboratory plate.</title>
        <authorList>
            <person name="Chou J.H."/>
            <person name="Lee J.H."/>
            <person name="Lin M.C."/>
            <person name="Chang P.S."/>
            <person name="Arun A.B."/>
            <person name="Young C.C."/>
            <person name="Chen W.M."/>
        </authorList>
    </citation>
    <scope>NUCLEOTIDE SEQUENCE [LARGE SCALE GENOMIC DNA]</scope>
    <source>
        <strain evidence="1 2">CKOBP-6</strain>
    </source>
</reference>